<dbReference type="EMBL" id="JACMSC010000006">
    <property type="protein sequence ID" value="KAG6517983.1"/>
    <property type="molecule type" value="Genomic_DNA"/>
</dbReference>
<evidence type="ECO:0008006" key="7">
    <source>
        <dbReference type="Google" id="ProtNLM"/>
    </source>
</evidence>
<evidence type="ECO:0000313" key="6">
    <source>
        <dbReference type="Proteomes" id="UP000734854"/>
    </source>
</evidence>
<dbReference type="PANTHER" id="PTHR15668">
    <property type="entry name" value="JM1 PROTEIN"/>
    <property type="match status" value="1"/>
</dbReference>
<dbReference type="GO" id="GO:2000060">
    <property type="term" value="P:positive regulation of ubiquitin-dependent protein catabolic process"/>
    <property type="evidence" value="ECO:0007669"/>
    <property type="project" value="TreeGrafter"/>
</dbReference>
<keyword evidence="6" id="KW-1185">Reference proteome</keyword>
<protein>
    <recommendedName>
        <fullName evidence="7">Coiled-coil domain-containing protein 22</fullName>
    </recommendedName>
</protein>
<dbReference type="OrthoDB" id="10266736at2759"/>
<evidence type="ECO:0000313" key="5">
    <source>
        <dbReference type="EMBL" id="KAG6517983.1"/>
    </source>
</evidence>
<feature type="coiled-coil region" evidence="2">
    <location>
        <begin position="430"/>
        <end position="474"/>
    </location>
</feature>
<dbReference type="PANTHER" id="PTHR15668:SF4">
    <property type="entry name" value="COILED-COIL DOMAIN-CONTAINING PROTEIN 22"/>
    <property type="match status" value="1"/>
</dbReference>
<dbReference type="InterPro" id="IPR048349">
    <property type="entry name" value="CCDC22_N"/>
</dbReference>
<dbReference type="Pfam" id="PF05667">
    <property type="entry name" value="CCDC22_CC"/>
    <property type="match status" value="1"/>
</dbReference>
<comment type="caution">
    <text evidence="5">The sequence shown here is derived from an EMBL/GenBank/DDBJ whole genome shotgun (WGS) entry which is preliminary data.</text>
</comment>
<organism evidence="5 6">
    <name type="scientific">Zingiber officinale</name>
    <name type="common">Ginger</name>
    <name type="synonym">Amomum zingiber</name>
    <dbReference type="NCBI Taxonomy" id="94328"/>
    <lineage>
        <taxon>Eukaryota</taxon>
        <taxon>Viridiplantae</taxon>
        <taxon>Streptophyta</taxon>
        <taxon>Embryophyta</taxon>
        <taxon>Tracheophyta</taxon>
        <taxon>Spermatophyta</taxon>
        <taxon>Magnoliopsida</taxon>
        <taxon>Liliopsida</taxon>
        <taxon>Zingiberales</taxon>
        <taxon>Zingiberaceae</taxon>
        <taxon>Zingiber</taxon>
    </lineage>
</organism>
<sequence length="478" mass="54375">MDEAEAILLSSLRSSAVLLPPDFSTSSALQDLSPDALVSICVQSLQLIIGATASSLPTSLPDSAAERFKVCEDISAAIKSAGYIDEISFRQFLYPSKDESHKLLRFLVERLPESSQNRDALDDIATRRSNQGLTETIGISDNEVKSHELADNELINGHLKCDKVENYCKDEEVKDDSKESRKPEEVCDSDAESRWKDVKFNLELEQALSLLQLEKTKVGTQSKSFEVHNLGAQHELLKEATKISFDDQHSVRSCSKEHNEQAETRSGTLEDLKMRRNTLEATTEKTHSIEQELAEQPTAQDRLLKLKEIEKETEATLLEIHRREIEHAELLAELDKLPSNFPRKYYIDRVTELTKTNRKQNTDILQISKDIREVQLDSNSAQERLHRTYAVVEETVFRNTKDDPAGRQLYRLLTSIHDVFEQIREKILATDRARREAAEHEKKLAAISSRTLDFDKLQADLDSIKKENESLEQQLCDA</sequence>
<dbReference type="InterPro" id="IPR008530">
    <property type="entry name" value="CCDC22"/>
</dbReference>
<accession>A0A8J5LJJ6</accession>
<evidence type="ECO:0000256" key="2">
    <source>
        <dbReference type="SAM" id="Coils"/>
    </source>
</evidence>
<dbReference type="InterPro" id="IPR048348">
    <property type="entry name" value="CCDC22_CC"/>
</dbReference>
<proteinExistence type="inferred from homology"/>
<evidence type="ECO:0000259" key="4">
    <source>
        <dbReference type="Pfam" id="PF21674"/>
    </source>
</evidence>
<keyword evidence="2" id="KW-0175">Coiled coil</keyword>
<comment type="similarity">
    <text evidence="1">Belongs to the CCDC22 family.</text>
</comment>
<dbReference type="GO" id="GO:0097602">
    <property type="term" value="F:cullin family protein binding"/>
    <property type="evidence" value="ECO:0007669"/>
    <property type="project" value="TreeGrafter"/>
</dbReference>
<gene>
    <name evidence="5" type="ORF">ZIOFF_021383</name>
</gene>
<feature type="domain" description="CCDC22 N-terminal" evidence="4">
    <location>
        <begin position="1"/>
        <end position="112"/>
    </location>
</feature>
<dbReference type="Proteomes" id="UP000734854">
    <property type="component" value="Unassembled WGS sequence"/>
</dbReference>
<dbReference type="Pfam" id="PF21674">
    <property type="entry name" value="CCDC22_N"/>
    <property type="match status" value="1"/>
</dbReference>
<evidence type="ECO:0000256" key="1">
    <source>
        <dbReference type="ARBA" id="ARBA00006438"/>
    </source>
</evidence>
<reference evidence="5 6" key="1">
    <citation type="submission" date="2020-08" db="EMBL/GenBank/DDBJ databases">
        <title>Plant Genome Project.</title>
        <authorList>
            <person name="Zhang R.-G."/>
        </authorList>
    </citation>
    <scope>NUCLEOTIDE SEQUENCE [LARGE SCALE GENOMIC DNA]</scope>
    <source>
        <tissue evidence="5">Rhizome</tissue>
    </source>
</reference>
<evidence type="ECO:0000259" key="3">
    <source>
        <dbReference type="Pfam" id="PF05667"/>
    </source>
</evidence>
<feature type="domain" description="CCDC22 coiled-coil" evidence="3">
    <location>
        <begin position="298"/>
        <end position="449"/>
    </location>
</feature>
<dbReference type="AlphaFoldDB" id="A0A8J5LJJ6"/>
<name>A0A8J5LJJ6_ZINOF</name>